<dbReference type="Proteomes" id="UP001152561">
    <property type="component" value="Unassembled WGS sequence"/>
</dbReference>
<accession>A0A9Q1R9K0</accession>
<dbReference type="PANTHER" id="PTHR24423">
    <property type="entry name" value="TWO-COMPONENT SENSOR HISTIDINE KINASE"/>
    <property type="match status" value="1"/>
</dbReference>
<dbReference type="GO" id="GO:0051740">
    <property type="term" value="F:ethylene binding"/>
    <property type="evidence" value="ECO:0007669"/>
    <property type="project" value="TreeGrafter"/>
</dbReference>
<dbReference type="GO" id="GO:0038199">
    <property type="term" value="F:ethylene receptor activity"/>
    <property type="evidence" value="ECO:0007669"/>
    <property type="project" value="TreeGrafter"/>
</dbReference>
<evidence type="ECO:0000259" key="2">
    <source>
        <dbReference type="PROSITE" id="PS50110"/>
    </source>
</evidence>
<dbReference type="GO" id="GO:0005524">
    <property type="term" value="F:ATP binding"/>
    <property type="evidence" value="ECO:0007669"/>
    <property type="project" value="UniProtKB-KW"/>
</dbReference>
<dbReference type="InterPro" id="IPR001789">
    <property type="entry name" value="Sig_transdc_resp-reg_receiver"/>
</dbReference>
<proteinExistence type="predicted"/>
<keyword evidence="4" id="KW-1185">Reference proteome</keyword>
<feature type="modified residue" description="4-aspartylphosphate" evidence="1">
    <location>
        <position position="112"/>
    </location>
</feature>
<dbReference type="PANTHER" id="PTHR24423:SF635">
    <property type="entry name" value="ETHYLENE RECEPTOR"/>
    <property type="match status" value="1"/>
</dbReference>
<dbReference type="GO" id="GO:0016301">
    <property type="term" value="F:kinase activity"/>
    <property type="evidence" value="ECO:0007669"/>
    <property type="project" value="UniProtKB-KW"/>
</dbReference>
<dbReference type="Pfam" id="PF00072">
    <property type="entry name" value="Response_reg"/>
    <property type="match status" value="1"/>
</dbReference>
<dbReference type="PROSITE" id="PS50110">
    <property type="entry name" value="RESPONSE_REGULATORY"/>
    <property type="match status" value="1"/>
</dbReference>
<dbReference type="Gene3D" id="3.40.50.2300">
    <property type="match status" value="1"/>
</dbReference>
<dbReference type="GO" id="GO:0005783">
    <property type="term" value="C:endoplasmic reticulum"/>
    <property type="evidence" value="ECO:0007669"/>
    <property type="project" value="TreeGrafter"/>
</dbReference>
<reference evidence="4" key="1">
    <citation type="journal article" date="2023" name="Proc. Natl. Acad. Sci. U.S.A.">
        <title>Genomic and structural basis for evolution of tropane alkaloid biosynthesis.</title>
        <authorList>
            <person name="Wanga Y.-J."/>
            <person name="Taina T."/>
            <person name="Yua J.-Y."/>
            <person name="Lia J."/>
            <person name="Xua B."/>
            <person name="Chenc J."/>
            <person name="D'Auriad J.C."/>
            <person name="Huanga J.-P."/>
            <person name="Huanga S.-X."/>
        </authorList>
    </citation>
    <scope>NUCLEOTIDE SEQUENCE [LARGE SCALE GENOMIC DNA]</scope>
    <source>
        <strain evidence="4">cv. KIB-2019</strain>
    </source>
</reference>
<dbReference type="InterPro" id="IPR011006">
    <property type="entry name" value="CheY-like_superfamily"/>
</dbReference>
<dbReference type="AlphaFoldDB" id="A0A9Q1R9K0"/>
<name>A0A9Q1R9K0_9SOLA</name>
<keyword evidence="1" id="KW-0597">Phosphoprotein</keyword>
<protein>
    <recommendedName>
        <fullName evidence="2">Response regulatory domain-containing protein</fullName>
    </recommendedName>
</protein>
<organism evidence="3 4">
    <name type="scientific">Anisodus acutangulus</name>
    <dbReference type="NCBI Taxonomy" id="402998"/>
    <lineage>
        <taxon>Eukaryota</taxon>
        <taxon>Viridiplantae</taxon>
        <taxon>Streptophyta</taxon>
        <taxon>Embryophyta</taxon>
        <taxon>Tracheophyta</taxon>
        <taxon>Spermatophyta</taxon>
        <taxon>Magnoliopsida</taxon>
        <taxon>eudicotyledons</taxon>
        <taxon>Gunneridae</taxon>
        <taxon>Pentapetalae</taxon>
        <taxon>asterids</taxon>
        <taxon>lamiids</taxon>
        <taxon>Solanales</taxon>
        <taxon>Solanaceae</taxon>
        <taxon>Solanoideae</taxon>
        <taxon>Hyoscyameae</taxon>
        <taxon>Anisodus</taxon>
    </lineage>
</organism>
<sequence length="151" mass="16433">MHIEKQLMQGEIRLVPNPKGFDKSMAVVLGFQIIPSSAIGKPEYRESPDQSHPRSLHHGVKVLLADSDDVNRALTRKMLEKLGCIVAVVSSGYDCLGALGTSVSSFQIVVLDLHLPDLDGIEIGMNGIIRKPVLLPGLAHELHKVLLQASR</sequence>
<evidence type="ECO:0000313" key="4">
    <source>
        <dbReference type="Proteomes" id="UP001152561"/>
    </source>
</evidence>
<feature type="domain" description="Response regulatory" evidence="2">
    <location>
        <begin position="61"/>
        <end position="151"/>
    </location>
</feature>
<evidence type="ECO:0000313" key="3">
    <source>
        <dbReference type="EMBL" id="KAJ8549120.1"/>
    </source>
</evidence>
<comment type="caution">
    <text evidence="3">The sequence shown here is derived from an EMBL/GenBank/DDBJ whole genome shotgun (WGS) entry which is preliminary data.</text>
</comment>
<dbReference type="SUPFAM" id="SSF52172">
    <property type="entry name" value="CheY-like"/>
    <property type="match status" value="1"/>
</dbReference>
<dbReference type="GO" id="GO:0046872">
    <property type="term" value="F:metal ion binding"/>
    <property type="evidence" value="ECO:0007669"/>
    <property type="project" value="UniProtKB-KW"/>
</dbReference>
<gene>
    <name evidence="3" type="ORF">K7X08_032827</name>
</gene>
<dbReference type="EMBL" id="JAJAGQ010000011">
    <property type="protein sequence ID" value="KAJ8549120.1"/>
    <property type="molecule type" value="Genomic_DNA"/>
</dbReference>
<evidence type="ECO:0000256" key="1">
    <source>
        <dbReference type="PROSITE-ProRule" id="PRU00169"/>
    </source>
</evidence>
<dbReference type="OrthoDB" id="1684426at2759"/>